<evidence type="ECO:0000256" key="2">
    <source>
        <dbReference type="ARBA" id="ARBA00006285"/>
    </source>
</evidence>
<dbReference type="InterPro" id="IPR025705">
    <property type="entry name" value="Beta_hexosaminidase_sua/sub"/>
</dbReference>
<evidence type="ECO:0000259" key="5">
    <source>
        <dbReference type="Pfam" id="PF00728"/>
    </source>
</evidence>
<evidence type="ECO:0000256" key="4">
    <source>
        <dbReference type="ARBA" id="ARBA00022801"/>
    </source>
</evidence>
<dbReference type="Pfam" id="PF00728">
    <property type="entry name" value="Glyco_hydro_20"/>
    <property type="match status" value="1"/>
</dbReference>
<dbReference type="InterPro" id="IPR017853">
    <property type="entry name" value="GH"/>
</dbReference>
<evidence type="ECO:0000256" key="3">
    <source>
        <dbReference type="ARBA" id="ARBA00012663"/>
    </source>
</evidence>
<evidence type="ECO:0000313" key="8">
    <source>
        <dbReference type="Proteomes" id="UP000749559"/>
    </source>
</evidence>
<dbReference type="EMBL" id="CAIIXF020000008">
    <property type="protein sequence ID" value="CAH1791530.1"/>
    <property type="molecule type" value="Genomic_DNA"/>
</dbReference>
<dbReference type="Proteomes" id="UP000749559">
    <property type="component" value="Unassembled WGS sequence"/>
</dbReference>
<comment type="caution">
    <text evidence="7">The sequence shown here is derived from an EMBL/GenBank/DDBJ whole genome shotgun (WGS) entry which is preliminary data.</text>
</comment>
<dbReference type="CDD" id="cd02847">
    <property type="entry name" value="E_set_Chitobiase_C"/>
    <property type="match status" value="1"/>
</dbReference>
<dbReference type="PANTHER" id="PTHR22600:SF57">
    <property type="entry name" value="BETA-N-ACETYLHEXOSAMINIDASE"/>
    <property type="match status" value="1"/>
</dbReference>
<dbReference type="InterPro" id="IPR014756">
    <property type="entry name" value="Ig_E-set"/>
</dbReference>
<comment type="catalytic activity">
    <reaction evidence="1">
        <text>Hydrolysis of terminal non-reducing N-acetyl-D-hexosamine residues in N-acetyl-beta-D-hexosaminides.</text>
        <dbReference type="EC" id="3.2.1.52"/>
    </reaction>
</comment>
<dbReference type="AlphaFoldDB" id="A0A8S4PBK5"/>
<dbReference type="SUPFAM" id="SSF51445">
    <property type="entry name" value="(Trans)glycosidases"/>
    <property type="match status" value="1"/>
</dbReference>
<feature type="domain" description="Chitobiase C-terminal" evidence="6">
    <location>
        <begin position="424"/>
        <end position="495"/>
    </location>
</feature>
<dbReference type="InterPro" id="IPR004867">
    <property type="entry name" value="CHB_C_dom"/>
</dbReference>
<dbReference type="PANTHER" id="PTHR22600">
    <property type="entry name" value="BETA-HEXOSAMINIDASE"/>
    <property type="match status" value="1"/>
</dbReference>
<dbReference type="SUPFAM" id="SSF81296">
    <property type="entry name" value="E set domains"/>
    <property type="match status" value="1"/>
</dbReference>
<dbReference type="GO" id="GO:0005975">
    <property type="term" value="P:carbohydrate metabolic process"/>
    <property type="evidence" value="ECO:0007669"/>
    <property type="project" value="InterPro"/>
</dbReference>
<dbReference type="GO" id="GO:0004563">
    <property type="term" value="F:beta-N-acetylhexosaminidase activity"/>
    <property type="evidence" value="ECO:0007669"/>
    <property type="project" value="UniProtKB-EC"/>
</dbReference>
<dbReference type="Pfam" id="PF03174">
    <property type="entry name" value="CHB_HEX_C"/>
    <property type="match status" value="1"/>
</dbReference>
<evidence type="ECO:0000259" key="6">
    <source>
        <dbReference type="Pfam" id="PF03174"/>
    </source>
</evidence>
<keyword evidence="8" id="KW-1185">Reference proteome</keyword>
<dbReference type="Gene3D" id="3.20.20.80">
    <property type="entry name" value="Glycosidases"/>
    <property type="match status" value="1"/>
</dbReference>
<evidence type="ECO:0000313" key="7">
    <source>
        <dbReference type="EMBL" id="CAH1791530.1"/>
    </source>
</evidence>
<accession>A0A8S4PBK5</accession>
<feature type="domain" description="Glycoside hydrolase family 20 catalytic" evidence="5">
    <location>
        <begin position="32"/>
        <end position="380"/>
    </location>
</feature>
<organism evidence="7 8">
    <name type="scientific">Owenia fusiformis</name>
    <name type="common">Polychaete worm</name>
    <dbReference type="NCBI Taxonomy" id="6347"/>
    <lineage>
        <taxon>Eukaryota</taxon>
        <taxon>Metazoa</taxon>
        <taxon>Spiralia</taxon>
        <taxon>Lophotrochozoa</taxon>
        <taxon>Annelida</taxon>
        <taxon>Polychaeta</taxon>
        <taxon>Sedentaria</taxon>
        <taxon>Canalipalpata</taxon>
        <taxon>Sabellida</taxon>
        <taxon>Oweniida</taxon>
        <taxon>Oweniidae</taxon>
        <taxon>Owenia</taxon>
    </lineage>
</organism>
<dbReference type="OrthoDB" id="428480at2759"/>
<dbReference type="Gene3D" id="2.60.40.10">
    <property type="entry name" value="Immunoglobulins"/>
    <property type="match status" value="1"/>
</dbReference>
<reference evidence="7" key="1">
    <citation type="submission" date="2022-03" db="EMBL/GenBank/DDBJ databases">
        <authorList>
            <person name="Martin C."/>
        </authorList>
    </citation>
    <scope>NUCLEOTIDE SEQUENCE</scope>
</reference>
<keyword evidence="4" id="KW-0378">Hydrolase</keyword>
<sequence length="502" mass="57316">MGKYAEMTITSVLIYKVHIGGFRCHDLAEEHCILSQLGSGPTSFKSVNGFYTAQDYREILQYATDRHIEILPEIDVPGHCHAAIIAMEQRRKRLEANPIQGSPADQYLLSEPDDPSKYLSVQYFTDNSVNPCLNSTYAFMEKVFTEIVRLHEGIAPLKTFIFGGDQVAEGAWLNSTACEKLIESDEVTSHDNLMEYFVKRTASIMEGYDLGAWEDGVLGKVNDTDVAYDITQLKNNGDVYAYAWQNIWEWGVGNRAYKLANAGYKTVMTQATHTYFDHPYEPDPEERGLYWATRFIDTEKTFGFMPDSLYDNIDFALNGEVLNKETECARSTEWCLPLEKPENIVGMEGELWSETVRTGEQLDYMIFPRILALAERAWHKADWEYLTEDLKMYKGKRLAKKLRLRDDSRRADWERFAHTLGYKELGRLDALQIKYRVSLPGARVVDGKLEANTGYPGETIQYSSDGNTWNTFTSTSSPSGTIYLRTITPTCRTSRQIQIQTN</sequence>
<proteinExistence type="inferred from homology"/>
<comment type="similarity">
    <text evidence="2">Belongs to the glycosyl hydrolase 20 family.</text>
</comment>
<dbReference type="GO" id="GO:0016020">
    <property type="term" value="C:membrane"/>
    <property type="evidence" value="ECO:0007669"/>
    <property type="project" value="TreeGrafter"/>
</dbReference>
<dbReference type="PRINTS" id="PR00738">
    <property type="entry name" value="GLHYDRLASE20"/>
</dbReference>
<dbReference type="GO" id="GO:0030203">
    <property type="term" value="P:glycosaminoglycan metabolic process"/>
    <property type="evidence" value="ECO:0007669"/>
    <property type="project" value="TreeGrafter"/>
</dbReference>
<protein>
    <recommendedName>
        <fullName evidence="3">beta-N-acetylhexosaminidase</fullName>
        <ecNumber evidence="3">3.2.1.52</ecNumber>
    </recommendedName>
</protein>
<gene>
    <name evidence="7" type="ORF">OFUS_LOCUS16605</name>
</gene>
<evidence type="ECO:0000256" key="1">
    <source>
        <dbReference type="ARBA" id="ARBA00001231"/>
    </source>
</evidence>
<dbReference type="EC" id="3.2.1.52" evidence="3"/>
<dbReference type="InterPro" id="IPR013783">
    <property type="entry name" value="Ig-like_fold"/>
</dbReference>
<name>A0A8S4PBK5_OWEFU</name>
<dbReference type="InterPro" id="IPR015883">
    <property type="entry name" value="Glyco_hydro_20_cat"/>
</dbReference>